<evidence type="ECO:0000313" key="3">
    <source>
        <dbReference type="EMBL" id="AWH85841.1"/>
    </source>
</evidence>
<keyword evidence="4" id="KW-1185">Reference proteome</keyword>
<evidence type="ECO:0000256" key="2">
    <source>
        <dbReference type="RuleBase" id="RU363072"/>
    </source>
</evidence>
<dbReference type="Pfam" id="PF04966">
    <property type="entry name" value="OprB"/>
    <property type="match status" value="1"/>
</dbReference>
<evidence type="ECO:0000256" key="1">
    <source>
        <dbReference type="ARBA" id="ARBA00008769"/>
    </source>
</evidence>
<dbReference type="GO" id="GO:0008643">
    <property type="term" value="P:carbohydrate transport"/>
    <property type="evidence" value="ECO:0007669"/>
    <property type="project" value="InterPro"/>
</dbReference>
<dbReference type="KEGG" id="falb:HYN59_12330"/>
<gene>
    <name evidence="3" type="ORF">HYN59_12330</name>
</gene>
<dbReference type="OrthoDB" id="5755240at2"/>
<dbReference type="Proteomes" id="UP000244929">
    <property type="component" value="Chromosome"/>
</dbReference>
<dbReference type="InterPro" id="IPR038673">
    <property type="entry name" value="OprB_sf"/>
</dbReference>
<reference evidence="3 4" key="1">
    <citation type="submission" date="2018-04" db="EMBL/GenBank/DDBJ databases">
        <title>Genome sequencing of Flavobacterium sp. HYN0059.</title>
        <authorList>
            <person name="Yi H."/>
            <person name="Baek C."/>
        </authorList>
    </citation>
    <scope>NUCLEOTIDE SEQUENCE [LARGE SCALE GENOMIC DNA]</scope>
    <source>
        <strain evidence="3 4">HYN0059</strain>
    </source>
</reference>
<sequence length="445" mass="49025">MKRLVTLALCLSALGLKAQVKDSINESSPEKTENFTFHAQTTTIFQYKPGFSADYTGQNSFHTEEERASSVTSTLFAGARLWRGASVYINPEMAGGSGLSKVLGIGDATNGETFRVGSANPKIYLARLYITQVFSLGGDYKFAHWQESGQNQLAGKIEPNYIAVTAGKICLSDYFDNNSYSHDPRSQFMNWGLMSNGAWDYPANTRGYVPSVVVEYVTLENELRFGLSLMPLEANGLKMNWNISRSNSATLEYTRNYNFSGRKGAIRVLGFLTSGRMGDYRESITVNPQSPVIEAVQQYGNKKYGFGINAEQELSDNLGAFFRASWNDGHTQTWAFTEIDRSVSLGLSAKGSWWGRNNDTAGLATVLSGISGPHKDYLAAGGYGFMLGDGRLSFAAESATEFYYAAELNNNLYITCGYQLLLNPGYNRDRSGPVNVFSLRLHAEI</sequence>
<name>A0A2S1QZZ5_9FLAO</name>
<keyword evidence="2" id="KW-0732">Signal</keyword>
<dbReference type="InterPro" id="IPR007049">
    <property type="entry name" value="Carb-sel_porin_OprB"/>
</dbReference>
<accession>A0A2S1QZZ5</accession>
<feature type="signal peptide" evidence="2">
    <location>
        <begin position="1"/>
        <end position="18"/>
    </location>
</feature>
<protein>
    <submittedName>
        <fullName evidence="3">Carbohydrate porin</fullName>
    </submittedName>
</protein>
<evidence type="ECO:0000313" key="4">
    <source>
        <dbReference type="Proteomes" id="UP000244929"/>
    </source>
</evidence>
<dbReference type="AlphaFoldDB" id="A0A2S1QZZ5"/>
<comment type="similarity">
    <text evidence="1 2">Belongs to the OprB family.</text>
</comment>
<dbReference type="GO" id="GO:0015288">
    <property type="term" value="F:porin activity"/>
    <property type="evidence" value="ECO:0007669"/>
    <property type="project" value="InterPro"/>
</dbReference>
<dbReference type="GO" id="GO:0016020">
    <property type="term" value="C:membrane"/>
    <property type="evidence" value="ECO:0007669"/>
    <property type="project" value="InterPro"/>
</dbReference>
<dbReference type="RefSeq" id="WP_108778543.1">
    <property type="nucleotide sequence ID" value="NZ_CP029186.1"/>
</dbReference>
<dbReference type="Gene3D" id="2.40.160.180">
    <property type="entry name" value="Carbohydrate-selective porin OprB"/>
    <property type="match status" value="1"/>
</dbReference>
<organism evidence="3 4">
    <name type="scientific">Flavobacterium album</name>
    <dbReference type="NCBI Taxonomy" id="2175091"/>
    <lineage>
        <taxon>Bacteria</taxon>
        <taxon>Pseudomonadati</taxon>
        <taxon>Bacteroidota</taxon>
        <taxon>Flavobacteriia</taxon>
        <taxon>Flavobacteriales</taxon>
        <taxon>Flavobacteriaceae</taxon>
        <taxon>Flavobacterium</taxon>
    </lineage>
</organism>
<feature type="chain" id="PRO_5015375128" evidence="2">
    <location>
        <begin position="19"/>
        <end position="445"/>
    </location>
</feature>
<dbReference type="EMBL" id="CP029186">
    <property type="protein sequence ID" value="AWH85841.1"/>
    <property type="molecule type" value="Genomic_DNA"/>
</dbReference>
<proteinExistence type="inferred from homology"/>